<protein>
    <submittedName>
        <fullName evidence="1">Uu.00g113300.m01.CDS01</fullName>
    </submittedName>
</protein>
<proteinExistence type="predicted"/>
<name>A0AAI8VFY8_9PEZI</name>
<organism evidence="1 2">
    <name type="scientific">Anthostomella pinea</name>
    <dbReference type="NCBI Taxonomy" id="933095"/>
    <lineage>
        <taxon>Eukaryota</taxon>
        <taxon>Fungi</taxon>
        <taxon>Dikarya</taxon>
        <taxon>Ascomycota</taxon>
        <taxon>Pezizomycotina</taxon>
        <taxon>Sordariomycetes</taxon>
        <taxon>Xylariomycetidae</taxon>
        <taxon>Xylariales</taxon>
        <taxon>Xylariaceae</taxon>
        <taxon>Anthostomella</taxon>
    </lineage>
</organism>
<comment type="caution">
    <text evidence="1">The sequence shown here is derived from an EMBL/GenBank/DDBJ whole genome shotgun (WGS) entry which is preliminary data.</text>
</comment>
<dbReference type="AlphaFoldDB" id="A0AAI8VFY8"/>
<dbReference type="Proteomes" id="UP001295740">
    <property type="component" value="Unassembled WGS sequence"/>
</dbReference>
<dbReference type="EMBL" id="CAUWAG010000006">
    <property type="protein sequence ID" value="CAJ2503936.1"/>
    <property type="molecule type" value="Genomic_DNA"/>
</dbReference>
<gene>
    <name evidence="1" type="ORF">KHLLAP_LOCUS4404</name>
</gene>
<accession>A0AAI8VFY8</accession>
<sequence length="209" mass="22859">MLPSADPWTPSGNAKAIDCLQLVRKDCQSIDNYGKRSLQAVAEHHGGLLKHTSIEDIMTKFGNCVDAATVQNLVEQLGALHAAQYTGSGILYGASPPDIPSCEPIRLADQSGDRPSEEAGHMVEVMKSLSMSVQQENSRRLFPKFSKAVLGKVTGTIRLLVKNLAPEYYEECVKIVQQLPNDEKVHTDPDDFVSLFALRLLPTDKLVAT</sequence>
<evidence type="ECO:0000313" key="1">
    <source>
        <dbReference type="EMBL" id="CAJ2503936.1"/>
    </source>
</evidence>
<reference evidence="1" key="1">
    <citation type="submission" date="2023-10" db="EMBL/GenBank/DDBJ databases">
        <authorList>
            <person name="Hackl T."/>
        </authorList>
    </citation>
    <scope>NUCLEOTIDE SEQUENCE</scope>
</reference>
<evidence type="ECO:0000313" key="2">
    <source>
        <dbReference type="Proteomes" id="UP001295740"/>
    </source>
</evidence>
<keyword evidence="2" id="KW-1185">Reference proteome</keyword>